<proteinExistence type="inferred from homology"/>
<dbReference type="Gene3D" id="3.40.50.2000">
    <property type="entry name" value="Glycogen Phosphorylase B"/>
    <property type="match status" value="2"/>
</dbReference>
<keyword evidence="5" id="KW-1133">Transmembrane helix</keyword>
<dbReference type="PROSITE" id="PS00375">
    <property type="entry name" value="UDPGT"/>
    <property type="match status" value="1"/>
</dbReference>
<dbReference type="GO" id="GO:0016020">
    <property type="term" value="C:membrane"/>
    <property type="evidence" value="ECO:0007669"/>
    <property type="project" value="UniProtKB-SubCell"/>
</dbReference>
<accession>A0A8J9UJY0</accession>
<evidence type="ECO:0000313" key="7">
    <source>
        <dbReference type="Proteomes" id="UP000838878"/>
    </source>
</evidence>
<dbReference type="InterPro" id="IPR050271">
    <property type="entry name" value="UDP-glycosyltransferase"/>
</dbReference>
<comment type="catalytic activity">
    <reaction evidence="5">
        <text>glucuronate acceptor + UDP-alpha-D-glucuronate = acceptor beta-D-glucuronoside + UDP + H(+)</text>
        <dbReference type="Rhea" id="RHEA:21032"/>
        <dbReference type="ChEBI" id="CHEBI:15378"/>
        <dbReference type="ChEBI" id="CHEBI:58052"/>
        <dbReference type="ChEBI" id="CHEBI:58223"/>
        <dbReference type="ChEBI" id="CHEBI:132367"/>
        <dbReference type="ChEBI" id="CHEBI:132368"/>
        <dbReference type="EC" id="2.4.1.17"/>
    </reaction>
</comment>
<organism evidence="6 7">
    <name type="scientific">Brenthis ino</name>
    <name type="common">lesser marbled fritillary</name>
    <dbReference type="NCBI Taxonomy" id="405034"/>
    <lineage>
        <taxon>Eukaryota</taxon>
        <taxon>Metazoa</taxon>
        <taxon>Ecdysozoa</taxon>
        <taxon>Arthropoda</taxon>
        <taxon>Hexapoda</taxon>
        <taxon>Insecta</taxon>
        <taxon>Pterygota</taxon>
        <taxon>Neoptera</taxon>
        <taxon>Endopterygota</taxon>
        <taxon>Lepidoptera</taxon>
        <taxon>Glossata</taxon>
        <taxon>Ditrysia</taxon>
        <taxon>Papilionoidea</taxon>
        <taxon>Nymphalidae</taxon>
        <taxon>Heliconiinae</taxon>
        <taxon>Argynnini</taxon>
        <taxon>Brenthis</taxon>
    </lineage>
</organism>
<keyword evidence="3 4" id="KW-0808">Transferase</keyword>
<evidence type="ECO:0000256" key="1">
    <source>
        <dbReference type="ARBA" id="ARBA00009995"/>
    </source>
</evidence>
<dbReference type="SUPFAM" id="SSF53756">
    <property type="entry name" value="UDP-Glycosyltransferase/glycogen phosphorylase"/>
    <property type="match status" value="1"/>
</dbReference>
<feature type="non-terminal residue" evidence="6">
    <location>
        <position position="510"/>
    </location>
</feature>
<dbReference type="GO" id="GO:0015020">
    <property type="term" value="F:glucuronosyltransferase activity"/>
    <property type="evidence" value="ECO:0007669"/>
    <property type="project" value="UniProtKB-EC"/>
</dbReference>
<evidence type="ECO:0000256" key="2">
    <source>
        <dbReference type="ARBA" id="ARBA00022676"/>
    </source>
</evidence>
<dbReference type="PANTHER" id="PTHR48043:SF145">
    <property type="entry name" value="FI06409P-RELATED"/>
    <property type="match status" value="1"/>
</dbReference>
<name>A0A8J9UJY0_9NEOP</name>
<gene>
    <name evidence="6" type="ORF">BINO364_LOCUS2010</name>
</gene>
<dbReference type="AlphaFoldDB" id="A0A8J9UJY0"/>
<evidence type="ECO:0000313" key="6">
    <source>
        <dbReference type="EMBL" id="CAH0715022.1"/>
    </source>
</evidence>
<dbReference type="Proteomes" id="UP000838878">
    <property type="component" value="Chromosome 10"/>
</dbReference>
<keyword evidence="7" id="KW-1185">Reference proteome</keyword>
<keyword evidence="2 4" id="KW-0328">Glycosyltransferase</keyword>
<protein>
    <recommendedName>
        <fullName evidence="5">UDP-glucuronosyltransferase</fullName>
        <ecNumber evidence="5">2.4.1.17</ecNumber>
    </recommendedName>
</protein>
<dbReference type="CDD" id="cd03784">
    <property type="entry name" value="GT1_Gtf-like"/>
    <property type="match status" value="1"/>
</dbReference>
<dbReference type="EC" id="2.4.1.17" evidence="5"/>
<dbReference type="EMBL" id="OV170230">
    <property type="protein sequence ID" value="CAH0715022.1"/>
    <property type="molecule type" value="Genomic_DNA"/>
</dbReference>
<feature type="signal peptide" evidence="5">
    <location>
        <begin position="1"/>
        <end position="20"/>
    </location>
</feature>
<keyword evidence="5" id="KW-0732">Signal</keyword>
<feature type="transmembrane region" description="Helical" evidence="5">
    <location>
        <begin position="482"/>
        <end position="504"/>
    </location>
</feature>
<comment type="subcellular location">
    <subcellularLocation>
        <location evidence="5">Membrane</location>
        <topology evidence="5">Single-pass membrane protein</topology>
    </subcellularLocation>
</comment>
<sequence>MLKIEVIFVVFVFLLLECEPARILGIFPVPVHSHQSVFRTLTNELVRRGHQVTVVTGLPVNEVAPENYTEIDVSQIGNKERERYLSKEIKPSDDMFTQYNSILQLTFNYVFKILQSPKVDTMIKDKNQSFDLIFIEDCTRPGVILSHFFKAPVISISSYGGTFGTFETTGAAVHPFLYPLPTRRTYRNLSIWDKLYELYVHFRLNKIYENLESKQDEIYKEYYGSDIPRLNDLSRNIKMLFLNIHPIWDSNRPIPPNIIYLGGLHQKPQKELPKDLKLLLDSSSNGAIYMSLGTFVDSNLFHKETFQIFINVFSKLPYDVYWKWNGYEMSGLSKNVKVLPWFPQPDVLRHPNIKLFITQGGLQSTDEAITAGVPLIGIPIIFDQFFNTNKYVELKIGQELDVELLNEENLSNAINEVINDKTYKNNVIKLRSQLNDTPLTSLDRAVFWTEYVLKHGADHLKTPSANMHWFIYYEMDVALCTILLSLIFIISFIKIASVILKSILRKDKTD</sequence>
<dbReference type="FunFam" id="3.40.50.2000:FF:000050">
    <property type="entry name" value="UDP-glucuronosyltransferase"/>
    <property type="match status" value="1"/>
</dbReference>
<dbReference type="OrthoDB" id="5835829at2759"/>
<dbReference type="InterPro" id="IPR002213">
    <property type="entry name" value="UDP_glucos_trans"/>
</dbReference>
<feature type="chain" id="PRO_5035489775" description="UDP-glucuronosyltransferase" evidence="5">
    <location>
        <begin position="21"/>
        <end position="510"/>
    </location>
</feature>
<evidence type="ECO:0000256" key="4">
    <source>
        <dbReference type="RuleBase" id="RU003718"/>
    </source>
</evidence>
<comment type="similarity">
    <text evidence="1 4">Belongs to the UDP-glycosyltransferase family.</text>
</comment>
<evidence type="ECO:0000256" key="5">
    <source>
        <dbReference type="RuleBase" id="RU362059"/>
    </source>
</evidence>
<dbReference type="InterPro" id="IPR035595">
    <property type="entry name" value="UDP_glycos_trans_CS"/>
</dbReference>
<dbReference type="Pfam" id="PF00201">
    <property type="entry name" value="UDPGT"/>
    <property type="match status" value="1"/>
</dbReference>
<evidence type="ECO:0000256" key="3">
    <source>
        <dbReference type="ARBA" id="ARBA00022679"/>
    </source>
</evidence>
<keyword evidence="5" id="KW-0472">Membrane</keyword>
<dbReference type="PANTHER" id="PTHR48043">
    <property type="entry name" value="EG:EG0003.4 PROTEIN-RELATED"/>
    <property type="match status" value="1"/>
</dbReference>
<keyword evidence="5" id="KW-0812">Transmembrane</keyword>
<reference evidence="6" key="1">
    <citation type="submission" date="2021-12" db="EMBL/GenBank/DDBJ databases">
        <authorList>
            <person name="Martin H S."/>
        </authorList>
    </citation>
    <scope>NUCLEOTIDE SEQUENCE</scope>
</reference>